<keyword evidence="6 8" id="KW-1133">Transmembrane helix</keyword>
<evidence type="ECO:0000256" key="4">
    <source>
        <dbReference type="ARBA" id="ARBA00022679"/>
    </source>
</evidence>
<feature type="transmembrane region" description="Helical" evidence="8">
    <location>
        <begin position="208"/>
        <end position="226"/>
    </location>
</feature>
<dbReference type="EMBL" id="VBSX01000003">
    <property type="protein sequence ID" value="TLQ20770.1"/>
    <property type="molecule type" value="Genomic_DNA"/>
</dbReference>
<dbReference type="RefSeq" id="WP_056979928.1">
    <property type="nucleotide sequence ID" value="NZ_VBSX01000003.1"/>
</dbReference>
<feature type="transmembrane region" description="Helical" evidence="8">
    <location>
        <begin position="238"/>
        <end position="254"/>
    </location>
</feature>
<evidence type="ECO:0000313" key="9">
    <source>
        <dbReference type="EMBL" id="TLQ20770.1"/>
    </source>
</evidence>
<dbReference type="GO" id="GO:0009103">
    <property type="term" value="P:lipopolysaccharide biosynthetic process"/>
    <property type="evidence" value="ECO:0007669"/>
    <property type="project" value="UniProtKB-ARBA"/>
</dbReference>
<feature type="transmembrane region" description="Helical" evidence="8">
    <location>
        <begin position="260"/>
        <end position="279"/>
    </location>
</feature>
<dbReference type="GO" id="GO:0005886">
    <property type="term" value="C:plasma membrane"/>
    <property type="evidence" value="ECO:0007669"/>
    <property type="project" value="UniProtKB-SubCell"/>
</dbReference>
<evidence type="ECO:0000256" key="7">
    <source>
        <dbReference type="ARBA" id="ARBA00023136"/>
    </source>
</evidence>
<feature type="transmembrane region" description="Helical" evidence="8">
    <location>
        <begin position="158"/>
        <end position="179"/>
    </location>
</feature>
<evidence type="ECO:0000313" key="10">
    <source>
        <dbReference type="Proteomes" id="UP000305100"/>
    </source>
</evidence>
<feature type="transmembrane region" description="Helical" evidence="8">
    <location>
        <begin position="7"/>
        <end position="29"/>
    </location>
</feature>
<dbReference type="PANTHER" id="PTHR33908:SF11">
    <property type="entry name" value="MEMBRANE PROTEIN"/>
    <property type="match status" value="1"/>
</dbReference>
<protein>
    <recommendedName>
        <fullName evidence="11">Glycosyltransferase RgtA/B/C/D-like domain-containing protein</fullName>
    </recommendedName>
</protein>
<feature type="transmembrane region" description="Helical" evidence="8">
    <location>
        <begin position="449"/>
        <end position="468"/>
    </location>
</feature>
<feature type="transmembrane region" description="Helical" evidence="8">
    <location>
        <begin position="186"/>
        <end position="202"/>
    </location>
</feature>
<keyword evidence="5 8" id="KW-0812">Transmembrane</keyword>
<evidence type="ECO:0008006" key="11">
    <source>
        <dbReference type="Google" id="ProtNLM"/>
    </source>
</evidence>
<reference evidence="9 10" key="1">
    <citation type="submission" date="2019-05" db="EMBL/GenBank/DDBJ databases">
        <title>The metagenome of a microbial culture collection derived from dairy environment covers the genomic content of the human microbiome.</title>
        <authorList>
            <person name="Roder T."/>
            <person name="Wuthrich D."/>
            <person name="Sattari Z."/>
            <person name="Von Ah U."/>
            <person name="Bar C."/>
            <person name="Ronchi F."/>
            <person name="Macpherson A.J."/>
            <person name="Ganal-Vonarburg S.C."/>
            <person name="Bruggmann R."/>
            <person name="Vergeres G."/>
        </authorList>
    </citation>
    <scope>NUCLEOTIDE SEQUENCE [LARGE SCALE GENOMIC DNA]</scope>
    <source>
        <strain evidence="9 10">FAM 1079</strain>
    </source>
</reference>
<keyword evidence="3" id="KW-0328">Glycosyltransferase</keyword>
<feature type="transmembrane region" description="Helical" evidence="8">
    <location>
        <begin position="300"/>
        <end position="317"/>
    </location>
</feature>
<proteinExistence type="predicted"/>
<dbReference type="Proteomes" id="UP000305100">
    <property type="component" value="Unassembled WGS sequence"/>
</dbReference>
<dbReference type="GO" id="GO:0016763">
    <property type="term" value="F:pentosyltransferase activity"/>
    <property type="evidence" value="ECO:0007669"/>
    <property type="project" value="TreeGrafter"/>
</dbReference>
<keyword evidence="7 8" id="KW-0472">Membrane</keyword>
<evidence type="ECO:0000256" key="3">
    <source>
        <dbReference type="ARBA" id="ARBA00022676"/>
    </source>
</evidence>
<evidence type="ECO:0000256" key="6">
    <source>
        <dbReference type="ARBA" id="ARBA00022989"/>
    </source>
</evidence>
<dbReference type="OrthoDB" id="2259569at2"/>
<dbReference type="AlphaFoldDB" id="A0A5R9CY83"/>
<feature type="transmembrane region" description="Helical" evidence="8">
    <location>
        <begin position="79"/>
        <end position="99"/>
    </location>
</feature>
<evidence type="ECO:0000256" key="8">
    <source>
        <dbReference type="SAM" id="Phobius"/>
    </source>
</evidence>
<comment type="subcellular location">
    <subcellularLocation>
        <location evidence="1">Cell membrane</location>
        <topology evidence="1">Multi-pass membrane protein</topology>
    </subcellularLocation>
</comment>
<name>A0A5R9CY83_9LACO</name>
<evidence type="ECO:0000256" key="2">
    <source>
        <dbReference type="ARBA" id="ARBA00022475"/>
    </source>
</evidence>
<keyword evidence="4" id="KW-0808">Transferase</keyword>
<organism evidence="9 10">
    <name type="scientific">Lentilactobacillus parafarraginis</name>
    <dbReference type="NCBI Taxonomy" id="390842"/>
    <lineage>
        <taxon>Bacteria</taxon>
        <taxon>Bacillati</taxon>
        <taxon>Bacillota</taxon>
        <taxon>Bacilli</taxon>
        <taxon>Lactobacillales</taxon>
        <taxon>Lactobacillaceae</taxon>
        <taxon>Lentilactobacillus</taxon>
    </lineage>
</organism>
<feature type="transmembrane region" description="Helical" evidence="8">
    <location>
        <begin position="505"/>
        <end position="527"/>
    </location>
</feature>
<feature type="transmembrane region" description="Helical" evidence="8">
    <location>
        <begin position="480"/>
        <end position="499"/>
    </location>
</feature>
<evidence type="ECO:0000256" key="1">
    <source>
        <dbReference type="ARBA" id="ARBA00004651"/>
    </source>
</evidence>
<sequence length="533" mass="60287">MRFKQSPIITVSYIVVTIIAILAIIWQLTGTITGYLHNRLITDFPDQNALILTTFLASGCMLVIWALSRFFARHYGGWFLLFSILISIPKVILAIRLPIHPVSDMYSYNVLATSWASGDSWQWMNHVGILDLDSISPHVLHIATFDGFLFKLTTTTPLITEGFNIICVILCAMLIVSLAQRFFTRTVGFFSAIIFLLMPNWYLYSSLIGVEPVWLLFQLLGLYFIIRILTNDWQWTSLRFWGVLILAVICLFVAKELRPLTLIIVIAVVILGMFKVPIIPEFTGGLTPSQTHTRQYFWKPRLAILLIFGLFFGLNQVSTTIDRSIYQVPIANSSIGLKYTLAVGTDPKTHGMYSPQLISQLEKPNHNHKLTDQQRFAEFDQILSRKLLTNRHSLIAHHQTSQVITTKNEELMDPNYGIVLLDMNTNQPISSRSLIAKSLVPSVTTISTAVQLNILFLVLIGLSIQLIPEKASQLQQRRQNGILLCASMLVGFTLIFMAVEVQARYQISFYIPWVLLAGVGMNGLALLNERLIR</sequence>
<dbReference type="PANTHER" id="PTHR33908">
    <property type="entry name" value="MANNOSYLTRANSFERASE YKCB-RELATED"/>
    <property type="match status" value="1"/>
</dbReference>
<dbReference type="InterPro" id="IPR050297">
    <property type="entry name" value="LipidA_mod_glycosyltrf_83"/>
</dbReference>
<comment type="caution">
    <text evidence="9">The sequence shown here is derived from an EMBL/GenBank/DDBJ whole genome shotgun (WGS) entry which is preliminary data.</text>
</comment>
<gene>
    <name evidence="9" type="ORF">FEZ41_01750</name>
</gene>
<keyword evidence="2" id="KW-1003">Cell membrane</keyword>
<evidence type="ECO:0000256" key="5">
    <source>
        <dbReference type="ARBA" id="ARBA00022692"/>
    </source>
</evidence>
<accession>A0A5R9CY83</accession>
<feature type="transmembrane region" description="Helical" evidence="8">
    <location>
        <begin position="49"/>
        <end position="67"/>
    </location>
</feature>